<dbReference type="InterPro" id="IPR032697">
    <property type="entry name" value="SQ_cyclase_N"/>
</dbReference>
<dbReference type="NCBIfam" id="TIGR01507">
    <property type="entry name" value="hopene_cyclase"/>
    <property type="match status" value="1"/>
</dbReference>
<sequence>MITLLGKVTKRVNIMKVSNGIDHLIATLRADQTASGTWEYPFESSISTDTYMIILLRSLEIDDEEMIKQLVKRILSKQEENGAWKHYYDERNGSLSLTVEAYHALLYSGYIDKKDDRMKRAKRFILQQGGIEETHFLTKLILTITGQYEWPKFFPLPIELMLIQPVMPINFYSISVYGRANIVPIMIIADKKFRFRTASSPDLSDLFTSRVEANFSWSRSSEWRTIHKTIKASMKKIIGLPQELHQLSMSRAKQYMINHLEPDGTLFGYISSTFLMVFALLSLGHKKDDPLIENAVKGLYGFQTKVKGHTHIQFTTASVWNTSLLSYSLQKAGLTPNDPMIKKATNYLLSRQQYKFGDWIIHNPKTKPGAWGFSDINTFQPDTDDTSATLRAITNSAKSRDDIKEAWNLGVNWLVSMQNDDGGWPAFEKNTNNKLLALVPIQDSEFILTDPSSADLTGRAMEFLGNYTHMPHQHPHFHRSIEWLKTHQEKNGSWYGRWGICYIYGTWAALTGLSAIEYDNKSKMIKKATSWLRSIQNADGGYGESALSDKQKKYIPLGDSTLTHTAWAIDALISVSQKPDETIKRGVKYLLTSLDNKDWREDYPAGQGLAGAIYFHYHSYRYIFPLLALAHYREKYGENEYDSRITP</sequence>
<evidence type="ECO:0000256" key="3">
    <source>
        <dbReference type="ARBA" id="ARBA00022737"/>
    </source>
</evidence>
<keyword evidence="4 7" id="KW-0413">Isomerase</keyword>
<dbReference type="InterPro" id="IPR018333">
    <property type="entry name" value="Squalene_cyclase"/>
</dbReference>
<evidence type="ECO:0000256" key="2">
    <source>
        <dbReference type="ARBA" id="ARBA00009755"/>
    </source>
</evidence>
<dbReference type="Pfam" id="PF13249">
    <property type="entry name" value="SQHop_cyclase_N"/>
    <property type="match status" value="1"/>
</dbReference>
<dbReference type="InterPro" id="IPR006400">
    <property type="entry name" value="Hopene-cyclase"/>
</dbReference>
<evidence type="ECO:0000313" key="8">
    <source>
        <dbReference type="Proteomes" id="UP000657931"/>
    </source>
</evidence>
<comment type="similarity">
    <text evidence="2">Belongs to the terpene cyclase/mutase family.</text>
</comment>
<dbReference type="Proteomes" id="UP000657931">
    <property type="component" value="Unassembled WGS sequence"/>
</dbReference>
<dbReference type="EMBL" id="JACSQT010000008">
    <property type="protein sequence ID" value="MBD7938610.1"/>
    <property type="molecule type" value="Genomic_DNA"/>
</dbReference>
<gene>
    <name evidence="7" type="primary">shc</name>
    <name evidence="7" type="ORF">H9655_16360</name>
</gene>
<feature type="domain" description="Squalene cyclase C-terminal" evidence="5">
    <location>
        <begin position="318"/>
        <end position="633"/>
    </location>
</feature>
<evidence type="ECO:0000259" key="5">
    <source>
        <dbReference type="Pfam" id="PF13243"/>
    </source>
</evidence>
<dbReference type="Pfam" id="PF13243">
    <property type="entry name" value="SQHop_cyclase_C"/>
    <property type="match status" value="1"/>
</dbReference>
<dbReference type="SUPFAM" id="SSF48239">
    <property type="entry name" value="Terpenoid cyclases/Protein prenyltransferases"/>
    <property type="match status" value="2"/>
</dbReference>
<dbReference type="Gene3D" id="1.50.10.20">
    <property type="match status" value="2"/>
</dbReference>
<evidence type="ECO:0000313" key="7">
    <source>
        <dbReference type="EMBL" id="MBD7938610.1"/>
    </source>
</evidence>
<dbReference type="EC" id="5.4.99.17" evidence="7"/>
<dbReference type="InterPro" id="IPR008930">
    <property type="entry name" value="Terpenoid_cyclase/PrenylTrfase"/>
</dbReference>
<evidence type="ECO:0000259" key="6">
    <source>
        <dbReference type="Pfam" id="PF13249"/>
    </source>
</evidence>
<dbReference type="GO" id="GO:0051007">
    <property type="term" value="F:squalene-hopene cyclase activity"/>
    <property type="evidence" value="ECO:0007669"/>
    <property type="project" value="UniProtKB-EC"/>
</dbReference>
<comment type="pathway">
    <text evidence="1">Secondary metabolite biosynthesis; hopanoid biosynthesis.</text>
</comment>
<dbReference type="PANTHER" id="PTHR11764">
    <property type="entry name" value="TERPENE CYCLASE/MUTASE FAMILY MEMBER"/>
    <property type="match status" value="1"/>
</dbReference>
<evidence type="ECO:0000256" key="4">
    <source>
        <dbReference type="ARBA" id="ARBA00023235"/>
    </source>
</evidence>
<proteinExistence type="inferred from homology"/>
<dbReference type="RefSeq" id="WP_191815992.1">
    <property type="nucleotide sequence ID" value="NZ_JACSQT010000008.1"/>
</dbReference>
<reference evidence="7 8" key="1">
    <citation type="submission" date="2020-08" db="EMBL/GenBank/DDBJ databases">
        <title>A Genomic Blueprint of the Chicken Gut Microbiome.</title>
        <authorList>
            <person name="Gilroy R."/>
            <person name="Ravi A."/>
            <person name="Getino M."/>
            <person name="Pursley I."/>
            <person name="Horton D.L."/>
            <person name="Alikhan N.-F."/>
            <person name="Baker D."/>
            <person name="Gharbi K."/>
            <person name="Hall N."/>
            <person name="Watson M."/>
            <person name="Adriaenssens E.M."/>
            <person name="Foster-Nyarko E."/>
            <person name="Jarju S."/>
            <person name="Secka A."/>
            <person name="Antonio M."/>
            <person name="Oren A."/>
            <person name="Chaudhuri R."/>
            <person name="La Ragione R.M."/>
            <person name="Hildebrand F."/>
            <person name="Pallen M.J."/>
        </authorList>
    </citation>
    <scope>NUCLEOTIDE SEQUENCE [LARGE SCALE GENOMIC DNA]</scope>
    <source>
        <strain evidence="7 8">Sa5YUA1</strain>
    </source>
</reference>
<name>A0ABR8QSV3_9BACI</name>
<organism evidence="7 8">
    <name type="scientific">Cytobacillus stercorigallinarum</name>
    <dbReference type="NCBI Taxonomy" id="2762240"/>
    <lineage>
        <taxon>Bacteria</taxon>
        <taxon>Bacillati</taxon>
        <taxon>Bacillota</taxon>
        <taxon>Bacilli</taxon>
        <taxon>Bacillales</taxon>
        <taxon>Bacillaceae</taxon>
        <taxon>Cytobacillus</taxon>
    </lineage>
</organism>
<comment type="caution">
    <text evidence="7">The sequence shown here is derived from an EMBL/GenBank/DDBJ whole genome shotgun (WGS) entry which is preliminary data.</text>
</comment>
<keyword evidence="3" id="KW-0677">Repeat</keyword>
<feature type="domain" description="Squalene cyclase N-terminal" evidence="6">
    <location>
        <begin position="24"/>
        <end position="303"/>
    </location>
</feature>
<protein>
    <submittedName>
        <fullName evidence="7">Squalene--hopene cyclase</fullName>
        <ecNumber evidence="7">5.4.99.17</ecNumber>
    </submittedName>
</protein>
<dbReference type="InterPro" id="IPR032696">
    <property type="entry name" value="SQ_cyclase_C"/>
</dbReference>
<evidence type="ECO:0000256" key="1">
    <source>
        <dbReference type="ARBA" id="ARBA00004999"/>
    </source>
</evidence>
<accession>A0ABR8QSV3</accession>
<dbReference type="PANTHER" id="PTHR11764:SF20">
    <property type="entry name" value="LANOSTEROL SYNTHASE"/>
    <property type="match status" value="1"/>
</dbReference>
<keyword evidence="8" id="KW-1185">Reference proteome</keyword>
<dbReference type="SFLD" id="SFLDG01016">
    <property type="entry name" value="Prenyltransferase_Like_2"/>
    <property type="match status" value="1"/>
</dbReference>
<dbReference type="NCBIfam" id="TIGR01787">
    <property type="entry name" value="squalene_cyclas"/>
    <property type="match status" value="1"/>
</dbReference>